<dbReference type="Pfam" id="PF05768">
    <property type="entry name" value="Glrx-like"/>
    <property type="match status" value="1"/>
</dbReference>
<name>A0ABU8LTD0_9MICO</name>
<protein>
    <submittedName>
        <fullName evidence="1">Glutaredoxin family protein</fullName>
    </submittedName>
</protein>
<dbReference type="RefSeq" id="WP_337337338.1">
    <property type="nucleotide sequence ID" value="NZ_JBBDGL010000001.1"/>
</dbReference>
<dbReference type="EMBL" id="JBBDGL010000001">
    <property type="protein sequence ID" value="MEJ1154915.1"/>
    <property type="molecule type" value="Genomic_DNA"/>
</dbReference>
<accession>A0ABU8LTD0</accession>
<dbReference type="Proteomes" id="UP001368654">
    <property type="component" value="Unassembled WGS sequence"/>
</dbReference>
<reference evidence="1 2" key="1">
    <citation type="submission" date="2024-02" db="EMBL/GenBank/DDBJ databases">
        <authorList>
            <person name="Saticioglu I.B."/>
        </authorList>
    </citation>
    <scope>NUCLEOTIDE SEQUENCE [LARGE SCALE GENOMIC DNA]</scope>
    <source>
        <strain evidence="1 2">Mu-86</strain>
    </source>
</reference>
<comment type="caution">
    <text evidence="1">The sequence shown here is derived from an EMBL/GenBank/DDBJ whole genome shotgun (WGS) entry which is preliminary data.</text>
</comment>
<evidence type="ECO:0000313" key="1">
    <source>
        <dbReference type="EMBL" id="MEJ1154915.1"/>
    </source>
</evidence>
<organism evidence="1 2">
    <name type="scientific">Microbacterium marmarense</name>
    <dbReference type="NCBI Taxonomy" id="3122051"/>
    <lineage>
        <taxon>Bacteria</taxon>
        <taxon>Bacillati</taxon>
        <taxon>Actinomycetota</taxon>
        <taxon>Actinomycetes</taxon>
        <taxon>Micrococcales</taxon>
        <taxon>Microbacteriaceae</taxon>
        <taxon>Microbacterium</taxon>
    </lineage>
</organism>
<dbReference type="InterPro" id="IPR008554">
    <property type="entry name" value="Glutaredoxin-like"/>
</dbReference>
<evidence type="ECO:0000313" key="2">
    <source>
        <dbReference type="Proteomes" id="UP001368654"/>
    </source>
</evidence>
<dbReference type="SUPFAM" id="SSF52833">
    <property type="entry name" value="Thioredoxin-like"/>
    <property type="match status" value="1"/>
</dbReference>
<dbReference type="InterPro" id="IPR036249">
    <property type="entry name" value="Thioredoxin-like_sf"/>
</dbReference>
<proteinExistence type="predicted"/>
<keyword evidence="2" id="KW-1185">Reference proteome</keyword>
<dbReference type="Gene3D" id="3.40.30.10">
    <property type="entry name" value="Glutaredoxin"/>
    <property type="match status" value="1"/>
</dbReference>
<sequence>MKTITLIGKSGCHLCDVARDVIEAVADEFPENAVALDELSIEDDPALYAQWWEKIPVVLVNGEFHAHWRVSPDRLRAALASS</sequence>
<gene>
    <name evidence="1" type="ORF">WDU96_04765</name>
</gene>